<dbReference type="EMBL" id="GDKF01007794">
    <property type="protein sequence ID" value="JAT70828.1"/>
    <property type="molecule type" value="Transcribed_RNA"/>
</dbReference>
<dbReference type="AlphaFoldDB" id="A0A1D1ZV62"/>
<name>A0A1D1ZV62_AUXPR</name>
<sequence length="143" mass="14855">MSISNGQVPAHPGPASNTMFMFTLAMSHWCMRPSRTAGLQAASATAPMACMSCPRAHNPEPVGGCASVQPMRYQRLGSLSIPVSAHAAPTLLVLDAEAGGQAHGFPAANSRAAPTQAVQGVLRLGPWLGMWPPHAASWGTWTA</sequence>
<reference evidence="1" key="1">
    <citation type="submission" date="2015-08" db="EMBL/GenBank/DDBJ databases">
        <authorList>
            <person name="Babu N.S."/>
            <person name="Beckwith C.J."/>
            <person name="Beseler K.G."/>
            <person name="Brison A."/>
            <person name="Carone J.V."/>
            <person name="Caskin T.P."/>
            <person name="Diamond M."/>
            <person name="Durham M.E."/>
            <person name="Foxe J.M."/>
            <person name="Go M."/>
            <person name="Henderson B.A."/>
            <person name="Jones I.B."/>
            <person name="McGettigan J.A."/>
            <person name="Micheletti S.J."/>
            <person name="Nasrallah M.E."/>
            <person name="Ortiz D."/>
            <person name="Piller C.R."/>
            <person name="Privatt S.R."/>
            <person name="Schneider S.L."/>
            <person name="Sharp S."/>
            <person name="Smith T.C."/>
            <person name="Stanton J.D."/>
            <person name="Ullery H.E."/>
            <person name="Wilson R.J."/>
            <person name="Serrano M.G."/>
            <person name="Buck G."/>
            <person name="Lee V."/>
            <person name="Wang Y."/>
            <person name="Carvalho R."/>
            <person name="Voegtly L."/>
            <person name="Shi R."/>
            <person name="Duckworth R."/>
            <person name="Johnson A."/>
            <person name="Loviza R."/>
            <person name="Walstead R."/>
            <person name="Shah Z."/>
            <person name="Kiflezghi M."/>
            <person name="Wade K."/>
            <person name="Ball S.L."/>
            <person name="Bradley K.W."/>
            <person name="Asai D.J."/>
            <person name="Bowman C.A."/>
            <person name="Russell D.A."/>
            <person name="Pope W.H."/>
            <person name="Jacobs-Sera D."/>
            <person name="Hendrix R.W."/>
            <person name="Hatfull G.F."/>
        </authorList>
    </citation>
    <scope>NUCLEOTIDE SEQUENCE</scope>
</reference>
<accession>A0A1D1ZV62</accession>
<protein>
    <submittedName>
        <fullName evidence="1">Uncharacterized protein</fullName>
    </submittedName>
</protein>
<proteinExistence type="predicted"/>
<organism evidence="1">
    <name type="scientific">Auxenochlorella protothecoides</name>
    <name type="common">Green microalga</name>
    <name type="synonym">Chlorella protothecoides</name>
    <dbReference type="NCBI Taxonomy" id="3075"/>
    <lineage>
        <taxon>Eukaryota</taxon>
        <taxon>Viridiplantae</taxon>
        <taxon>Chlorophyta</taxon>
        <taxon>core chlorophytes</taxon>
        <taxon>Trebouxiophyceae</taxon>
        <taxon>Chlorellales</taxon>
        <taxon>Chlorellaceae</taxon>
        <taxon>Auxenochlorella</taxon>
    </lineage>
</organism>
<gene>
    <name evidence="1" type="ORF">g.48032</name>
</gene>
<evidence type="ECO:0000313" key="1">
    <source>
        <dbReference type="EMBL" id="JAT70828.1"/>
    </source>
</evidence>